<gene>
    <name evidence="2" type="ORF">SDC9_179572</name>
</gene>
<proteinExistence type="predicted"/>
<keyword evidence="1" id="KW-0472">Membrane</keyword>
<organism evidence="2">
    <name type="scientific">bioreactor metagenome</name>
    <dbReference type="NCBI Taxonomy" id="1076179"/>
    <lineage>
        <taxon>unclassified sequences</taxon>
        <taxon>metagenomes</taxon>
        <taxon>ecological metagenomes</taxon>
    </lineage>
</organism>
<evidence type="ECO:0000313" key="2">
    <source>
        <dbReference type="EMBL" id="MPN32096.1"/>
    </source>
</evidence>
<keyword evidence="1" id="KW-1133">Transmembrane helix</keyword>
<sequence>MIGVDSTIVITITGTIVIIIIFKDFERLYLKALNLFSLASFDKTGYKTVDKDITSIPTANIFNLLA</sequence>
<comment type="caution">
    <text evidence="2">The sequence shown here is derived from an EMBL/GenBank/DDBJ whole genome shotgun (WGS) entry which is preliminary data.</text>
</comment>
<evidence type="ECO:0000256" key="1">
    <source>
        <dbReference type="SAM" id="Phobius"/>
    </source>
</evidence>
<keyword evidence="1" id="KW-0812">Transmembrane</keyword>
<accession>A0A645H0U5</accession>
<protein>
    <submittedName>
        <fullName evidence="2">Uncharacterized protein</fullName>
    </submittedName>
</protein>
<name>A0A645H0U5_9ZZZZ</name>
<dbReference type="AlphaFoldDB" id="A0A645H0U5"/>
<reference evidence="2" key="1">
    <citation type="submission" date="2019-08" db="EMBL/GenBank/DDBJ databases">
        <authorList>
            <person name="Kucharzyk K."/>
            <person name="Murdoch R.W."/>
            <person name="Higgins S."/>
            <person name="Loffler F."/>
        </authorList>
    </citation>
    <scope>NUCLEOTIDE SEQUENCE</scope>
</reference>
<feature type="transmembrane region" description="Helical" evidence="1">
    <location>
        <begin position="6"/>
        <end position="22"/>
    </location>
</feature>
<dbReference type="EMBL" id="VSSQ01083919">
    <property type="protein sequence ID" value="MPN32096.1"/>
    <property type="molecule type" value="Genomic_DNA"/>
</dbReference>